<dbReference type="PANTHER" id="PTHR24246:SF27">
    <property type="entry name" value="ADENOSINE RECEPTOR, ISOFORM A"/>
    <property type="match status" value="1"/>
</dbReference>
<dbReference type="PROSITE" id="PS50262">
    <property type="entry name" value="G_PROTEIN_RECEP_F1_2"/>
    <property type="match status" value="1"/>
</dbReference>
<dbReference type="EMBL" id="JAUCMV010000001">
    <property type="protein sequence ID" value="KAK0424358.1"/>
    <property type="molecule type" value="Genomic_DNA"/>
</dbReference>
<comment type="similarity">
    <text evidence="10">Belongs to the G-protein coupled receptor 1 family.</text>
</comment>
<dbReference type="AlphaFoldDB" id="A0AA39IHC5"/>
<dbReference type="CDD" id="cd00637">
    <property type="entry name" value="7tm_classA_rhodopsin-like"/>
    <property type="match status" value="1"/>
</dbReference>
<gene>
    <name evidence="13" type="ORF">QR680_008632</name>
</gene>
<feature type="transmembrane region" description="Helical" evidence="11">
    <location>
        <begin position="45"/>
        <end position="71"/>
    </location>
</feature>
<evidence type="ECO:0000313" key="13">
    <source>
        <dbReference type="EMBL" id="KAK0424358.1"/>
    </source>
</evidence>
<keyword evidence="5 10" id="KW-0297">G-protein coupled receptor</keyword>
<evidence type="ECO:0000256" key="8">
    <source>
        <dbReference type="ARBA" id="ARBA00023180"/>
    </source>
</evidence>
<feature type="transmembrane region" description="Helical" evidence="11">
    <location>
        <begin position="128"/>
        <end position="150"/>
    </location>
</feature>
<keyword evidence="3 10" id="KW-0812">Transmembrane</keyword>
<dbReference type="InterPro" id="IPR017452">
    <property type="entry name" value="GPCR_Rhodpsn_7TM"/>
</dbReference>
<dbReference type="PROSITE" id="PS00237">
    <property type="entry name" value="G_PROTEIN_RECEP_F1_1"/>
    <property type="match status" value="1"/>
</dbReference>
<evidence type="ECO:0000256" key="1">
    <source>
        <dbReference type="ARBA" id="ARBA00004651"/>
    </source>
</evidence>
<accession>A0AA39IHC5</accession>
<dbReference type="GO" id="GO:0005886">
    <property type="term" value="C:plasma membrane"/>
    <property type="evidence" value="ECO:0007669"/>
    <property type="project" value="UniProtKB-SubCell"/>
</dbReference>
<keyword evidence="7 10" id="KW-0675">Receptor</keyword>
<feature type="transmembrane region" description="Helical" evidence="11">
    <location>
        <begin position="83"/>
        <end position="107"/>
    </location>
</feature>
<comment type="caution">
    <text evidence="13">The sequence shown here is derived from an EMBL/GenBank/DDBJ whole genome shotgun (WGS) entry which is preliminary data.</text>
</comment>
<evidence type="ECO:0000256" key="6">
    <source>
        <dbReference type="ARBA" id="ARBA00023136"/>
    </source>
</evidence>
<evidence type="ECO:0000256" key="2">
    <source>
        <dbReference type="ARBA" id="ARBA00022475"/>
    </source>
</evidence>
<evidence type="ECO:0000256" key="7">
    <source>
        <dbReference type="ARBA" id="ARBA00023170"/>
    </source>
</evidence>
<dbReference type="GO" id="GO:0004930">
    <property type="term" value="F:G protein-coupled receptor activity"/>
    <property type="evidence" value="ECO:0007669"/>
    <property type="project" value="UniProtKB-KW"/>
</dbReference>
<evidence type="ECO:0000256" key="10">
    <source>
        <dbReference type="RuleBase" id="RU000688"/>
    </source>
</evidence>
<dbReference type="PANTHER" id="PTHR24246">
    <property type="entry name" value="OLFACTORY RECEPTOR AND ADENOSINE RECEPTOR"/>
    <property type="match status" value="1"/>
</dbReference>
<feature type="transmembrane region" description="Helical" evidence="11">
    <location>
        <begin position="12"/>
        <end position="33"/>
    </location>
</feature>
<evidence type="ECO:0000259" key="12">
    <source>
        <dbReference type="PROSITE" id="PS50262"/>
    </source>
</evidence>
<organism evidence="13 14">
    <name type="scientific">Steinernema hermaphroditum</name>
    <dbReference type="NCBI Taxonomy" id="289476"/>
    <lineage>
        <taxon>Eukaryota</taxon>
        <taxon>Metazoa</taxon>
        <taxon>Ecdysozoa</taxon>
        <taxon>Nematoda</taxon>
        <taxon>Chromadorea</taxon>
        <taxon>Rhabditida</taxon>
        <taxon>Tylenchina</taxon>
        <taxon>Panagrolaimomorpha</taxon>
        <taxon>Strongyloidoidea</taxon>
        <taxon>Steinernematidae</taxon>
        <taxon>Steinernema</taxon>
    </lineage>
</organism>
<dbReference type="InterPro" id="IPR000276">
    <property type="entry name" value="GPCR_Rhodpsn"/>
</dbReference>
<dbReference type="SUPFAM" id="SSF81321">
    <property type="entry name" value="Family A G protein-coupled receptor-like"/>
    <property type="match status" value="1"/>
</dbReference>
<proteinExistence type="inferred from homology"/>
<feature type="transmembrane region" description="Helical" evidence="11">
    <location>
        <begin position="242"/>
        <end position="267"/>
    </location>
</feature>
<keyword evidence="4 11" id="KW-1133">Transmembrane helix</keyword>
<evidence type="ECO:0000256" key="4">
    <source>
        <dbReference type="ARBA" id="ARBA00022989"/>
    </source>
</evidence>
<keyword evidence="2" id="KW-1003">Cell membrane</keyword>
<sequence>MSAIEEHVAISVTRLLIMAASIVGNTVVLLLVLRHRSLRKTGTNLLLAQLAFADLIIGIGTGIRGVSIIVFKRQGVSQYDKSLCLVLGIPTTFGIHISQTTMLAIAFDRFLSIKFPVLYRKLEKPSVAVLRFLVCTGYSIVGVGIAFTGFPFGGEKSPICSVGASTQWWYTVYSIFFGNVLTITVYVLYISIYVMFKSTSENLSRQKTLFMTVTAVLVSYFFLWFLPNIFLVVSTVTEYHELVGYGSLLVAMGSGINASTNIFIYGWKHADLRAQLKKVPLVRRLFYCGVVRRETAISTLRTVSTVRPSKA</sequence>
<dbReference type="InterPro" id="IPR019424">
    <property type="entry name" value="7TM_GPCR_Srsx"/>
</dbReference>
<evidence type="ECO:0000256" key="5">
    <source>
        <dbReference type="ARBA" id="ARBA00023040"/>
    </source>
</evidence>
<dbReference type="PRINTS" id="PR00237">
    <property type="entry name" value="GPCRRHODOPSN"/>
</dbReference>
<dbReference type="Gene3D" id="1.20.1070.10">
    <property type="entry name" value="Rhodopsin 7-helix transmembrane proteins"/>
    <property type="match status" value="1"/>
</dbReference>
<feature type="domain" description="G-protein coupled receptors family 1 profile" evidence="12">
    <location>
        <begin position="24"/>
        <end position="265"/>
    </location>
</feature>
<keyword evidence="6 11" id="KW-0472">Membrane</keyword>
<comment type="subcellular location">
    <subcellularLocation>
        <location evidence="1">Cell membrane</location>
        <topology evidence="1">Multi-pass membrane protein</topology>
    </subcellularLocation>
</comment>
<evidence type="ECO:0000313" key="14">
    <source>
        <dbReference type="Proteomes" id="UP001175271"/>
    </source>
</evidence>
<evidence type="ECO:0000256" key="11">
    <source>
        <dbReference type="SAM" id="Phobius"/>
    </source>
</evidence>
<dbReference type="Proteomes" id="UP001175271">
    <property type="component" value="Unassembled WGS sequence"/>
</dbReference>
<name>A0AA39IHC5_9BILA</name>
<reference evidence="13" key="1">
    <citation type="submission" date="2023-06" db="EMBL/GenBank/DDBJ databases">
        <title>Genomic analysis of the entomopathogenic nematode Steinernema hermaphroditum.</title>
        <authorList>
            <person name="Schwarz E.M."/>
            <person name="Heppert J.K."/>
            <person name="Baniya A."/>
            <person name="Schwartz H.T."/>
            <person name="Tan C.-H."/>
            <person name="Antoshechkin I."/>
            <person name="Sternberg P.W."/>
            <person name="Goodrich-Blair H."/>
            <person name="Dillman A.R."/>
        </authorList>
    </citation>
    <scope>NUCLEOTIDE SEQUENCE</scope>
    <source>
        <strain evidence="13">PS9179</strain>
        <tissue evidence="13">Whole animal</tissue>
    </source>
</reference>
<evidence type="ECO:0000256" key="9">
    <source>
        <dbReference type="ARBA" id="ARBA00023224"/>
    </source>
</evidence>
<keyword evidence="8" id="KW-0325">Glycoprotein</keyword>
<protein>
    <recommendedName>
        <fullName evidence="12">G-protein coupled receptors family 1 profile domain-containing protein</fullName>
    </recommendedName>
</protein>
<keyword evidence="14" id="KW-1185">Reference proteome</keyword>
<keyword evidence="9 10" id="KW-0807">Transducer</keyword>
<dbReference type="SMART" id="SM01381">
    <property type="entry name" value="7TM_GPCR_Srsx"/>
    <property type="match status" value="1"/>
</dbReference>
<feature type="transmembrane region" description="Helical" evidence="11">
    <location>
        <begin position="208"/>
        <end position="230"/>
    </location>
</feature>
<evidence type="ECO:0000256" key="3">
    <source>
        <dbReference type="ARBA" id="ARBA00022692"/>
    </source>
</evidence>
<feature type="transmembrane region" description="Helical" evidence="11">
    <location>
        <begin position="170"/>
        <end position="196"/>
    </location>
</feature>
<dbReference type="Pfam" id="PF10320">
    <property type="entry name" value="7TM_GPCR_Srsx"/>
    <property type="match status" value="1"/>
</dbReference>